<dbReference type="RefSeq" id="XP_001317130.1">
    <property type="nucleotide sequence ID" value="XM_001317095.1"/>
</dbReference>
<proteinExistence type="predicted"/>
<evidence type="ECO:0000313" key="1">
    <source>
        <dbReference type="EMBL" id="EAY04907.1"/>
    </source>
</evidence>
<dbReference type="VEuPathDB" id="TrichDB:TVAG_016790"/>
<accession>A2ER17</accession>
<sequence>MSGRSKIRIIHEEIEGDIRNAIYNDGHGYMSLKTSDKQKTVRYFVSKEELAQCYNKYRCIVIHL</sequence>
<reference evidence="1" key="2">
    <citation type="journal article" date="2007" name="Science">
        <title>Draft genome sequence of the sexually transmitted pathogen Trichomonas vaginalis.</title>
        <authorList>
            <person name="Carlton J.M."/>
            <person name="Hirt R.P."/>
            <person name="Silva J.C."/>
            <person name="Delcher A.L."/>
            <person name="Schatz M."/>
            <person name="Zhao Q."/>
            <person name="Wortman J.R."/>
            <person name="Bidwell S.L."/>
            <person name="Alsmark U.C.M."/>
            <person name="Besteiro S."/>
            <person name="Sicheritz-Ponten T."/>
            <person name="Noel C.J."/>
            <person name="Dacks J.B."/>
            <person name="Foster P.G."/>
            <person name="Simillion C."/>
            <person name="Van de Peer Y."/>
            <person name="Miranda-Saavedra D."/>
            <person name="Barton G.J."/>
            <person name="Westrop G.D."/>
            <person name="Mueller S."/>
            <person name="Dessi D."/>
            <person name="Fiori P.L."/>
            <person name="Ren Q."/>
            <person name="Paulsen I."/>
            <person name="Zhang H."/>
            <person name="Bastida-Corcuera F.D."/>
            <person name="Simoes-Barbosa A."/>
            <person name="Brown M.T."/>
            <person name="Hayes R.D."/>
            <person name="Mukherjee M."/>
            <person name="Okumura C.Y."/>
            <person name="Schneider R."/>
            <person name="Smith A.J."/>
            <person name="Vanacova S."/>
            <person name="Villalvazo M."/>
            <person name="Haas B.J."/>
            <person name="Pertea M."/>
            <person name="Feldblyum T.V."/>
            <person name="Utterback T.R."/>
            <person name="Shu C.L."/>
            <person name="Osoegawa K."/>
            <person name="de Jong P.J."/>
            <person name="Hrdy I."/>
            <person name="Horvathova L."/>
            <person name="Zubacova Z."/>
            <person name="Dolezal P."/>
            <person name="Malik S.B."/>
            <person name="Logsdon J.M. Jr."/>
            <person name="Henze K."/>
            <person name="Gupta A."/>
            <person name="Wang C.C."/>
            <person name="Dunne R.L."/>
            <person name="Upcroft J.A."/>
            <person name="Upcroft P."/>
            <person name="White O."/>
            <person name="Salzberg S.L."/>
            <person name="Tang P."/>
            <person name="Chiu C.-H."/>
            <person name="Lee Y.-S."/>
            <person name="Embley T.M."/>
            <person name="Coombs G.H."/>
            <person name="Mottram J.C."/>
            <person name="Tachezy J."/>
            <person name="Fraser-Liggett C.M."/>
            <person name="Johnson P.J."/>
        </authorList>
    </citation>
    <scope>NUCLEOTIDE SEQUENCE [LARGE SCALE GENOMIC DNA]</scope>
    <source>
        <strain evidence="1">G3</strain>
    </source>
</reference>
<dbReference type="InParanoid" id="A2ER17"/>
<name>A2ER17_TRIV3</name>
<gene>
    <name evidence="1" type="ORF">TVAG_016790</name>
</gene>
<dbReference type="Proteomes" id="UP000001542">
    <property type="component" value="Unassembled WGS sequence"/>
</dbReference>
<dbReference type="VEuPathDB" id="TrichDB:TVAGG3_0535210"/>
<dbReference type="KEGG" id="tva:4762772"/>
<dbReference type="AlphaFoldDB" id="A2ER17"/>
<evidence type="ECO:0000313" key="2">
    <source>
        <dbReference type="Proteomes" id="UP000001542"/>
    </source>
</evidence>
<protein>
    <submittedName>
        <fullName evidence="1">Uncharacterized protein</fullName>
    </submittedName>
</protein>
<keyword evidence="2" id="KW-1185">Reference proteome</keyword>
<reference evidence="1" key="1">
    <citation type="submission" date="2006-10" db="EMBL/GenBank/DDBJ databases">
        <authorList>
            <person name="Amadeo P."/>
            <person name="Zhao Q."/>
            <person name="Wortman J."/>
            <person name="Fraser-Liggett C."/>
            <person name="Carlton J."/>
        </authorList>
    </citation>
    <scope>NUCLEOTIDE SEQUENCE</scope>
    <source>
        <strain evidence="1">G3</strain>
    </source>
</reference>
<organism evidence="1 2">
    <name type="scientific">Trichomonas vaginalis (strain ATCC PRA-98 / G3)</name>
    <dbReference type="NCBI Taxonomy" id="412133"/>
    <lineage>
        <taxon>Eukaryota</taxon>
        <taxon>Metamonada</taxon>
        <taxon>Parabasalia</taxon>
        <taxon>Trichomonadida</taxon>
        <taxon>Trichomonadidae</taxon>
        <taxon>Trichomonas</taxon>
    </lineage>
</organism>
<dbReference type="EMBL" id="DS113462">
    <property type="protein sequence ID" value="EAY04907.1"/>
    <property type="molecule type" value="Genomic_DNA"/>
</dbReference>